<keyword evidence="7" id="KW-0472">Membrane</keyword>
<keyword evidence="6" id="KW-0503">Monooxygenase</keyword>
<evidence type="ECO:0000256" key="7">
    <source>
        <dbReference type="SAM" id="Phobius"/>
    </source>
</evidence>
<dbReference type="Pfam" id="PF00067">
    <property type="entry name" value="p450"/>
    <property type="match status" value="1"/>
</dbReference>
<accession>A0ABM0LTM7</accession>
<dbReference type="GeneID" id="102804348"/>
<dbReference type="InterPro" id="IPR001128">
    <property type="entry name" value="Cyt_P450"/>
</dbReference>
<keyword evidence="3" id="KW-0479">Metal-binding</keyword>
<evidence type="ECO:0000256" key="5">
    <source>
        <dbReference type="ARBA" id="ARBA00023004"/>
    </source>
</evidence>
<evidence type="ECO:0000256" key="1">
    <source>
        <dbReference type="ARBA" id="ARBA00010617"/>
    </source>
</evidence>
<dbReference type="PANTHER" id="PTHR24289:SF1">
    <property type="entry name" value="STEROID 17-ALPHA-HYDROXYLASE_17,20 LYASE"/>
    <property type="match status" value="1"/>
</dbReference>
<comment type="similarity">
    <text evidence="1">Belongs to the cytochrome P450 family.</text>
</comment>
<evidence type="ECO:0000313" key="8">
    <source>
        <dbReference type="Proteomes" id="UP000694865"/>
    </source>
</evidence>
<dbReference type="InterPro" id="IPR036396">
    <property type="entry name" value="Cyt_P450_sf"/>
</dbReference>
<keyword evidence="5" id="KW-0408">Iron</keyword>
<dbReference type="PRINTS" id="PR00463">
    <property type="entry name" value="EP450I"/>
</dbReference>
<feature type="transmembrane region" description="Helical" evidence="7">
    <location>
        <begin position="12"/>
        <end position="33"/>
    </location>
</feature>
<evidence type="ECO:0000256" key="3">
    <source>
        <dbReference type="ARBA" id="ARBA00022723"/>
    </source>
</evidence>
<dbReference type="RefSeq" id="XP_006811118.1">
    <property type="nucleotide sequence ID" value="XM_006811055.1"/>
</dbReference>
<sequence>MITYILNHVFDILNTPTNVILLLLVFIITYGLFSLRKPSGFPPGPMGYLFIDTMMELMKEPHLTLTKYGKKYGDVFAIRIGSQPVIVLNSIDVIKEALVKKQNDFAGRPYFYSFVPAGVICCAMADRDELITFYFRLGLNYNEILVNLAHRYKYDDPELLKIMRVLKDVNKSFGNGLVADFVPLFRYIPTPDHPQLEEISDGMAKHNSTSD</sequence>
<evidence type="ECO:0000256" key="4">
    <source>
        <dbReference type="ARBA" id="ARBA00023002"/>
    </source>
</evidence>
<evidence type="ECO:0000313" key="9">
    <source>
        <dbReference type="RefSeq" id="XP_006811118.1"/>
    </source>
</evidence>
<evidence type="ECO:0000256" key="2">
    <source>
        <dbReference type="ARBA" id="ARBA00022617"/>
    </source>
</evidence>
<keyword evidence="4" id="KW-0560">Oxidoreductase</keyword>
<gene>
    <name evidence="9" type="primary">LOC102804348</name>
</gene>
<dbReference type="Gene3D" id="1.10.630.10">
    <property type="entry name" value="Cytochrome P450"/>
    <property type="match status" value="1"/>
</dbReference>
<name>A0ABM0LTM7_SACKO</name>
<keyword evidence="7" id="KW-0812">Transmembrane</keyword>
<keyword evidence="2" id="KW-0349">Heme</keyword>
<evidence type="ECO:0000256" key="6">
    <source>
        <dbReference type="ARBA" id="ARBA00023033"/>
    </source>
</evidence>
<dbReference type="Proteomes" id="UP000694865">
    <property type="component" value="Unplaced"/>
</dbReference>
<dbReference type="InterPro" id="IPR002401">
    <property type="entry name" value="Cyt_P450_E_grp-I"/>
</dbReference>
<proteinExistence type="inferred from homology"/>
<dbReference type="SUPFAM" id="SSF48264">
    <property type="entry name" value="Cytochrome P450"/>
    <property type="match status" value="1"/>
</dbReference>
<keyword evidence="7" id="KW-1133">Transmembrane helix</keyword>
<protein>
    <submittedName>
        <fullName evidence="9">Cytochrome P450 1A1-like</fullName>
    </submittedName>
</protein>
<reference evidence="9" key="1">
    <citation type="submission" date="2025-08" db="UniProtKB">
        <authorList>
            <consortium name="RefSeq"/>
        </authorList>
    </citation>
    <scope>IDENTIFICATION</scope>
    <source>
        <tissue evidence="9">Testes</tissue>
    </source>
</reference>
<dbReference type="PANTHER" id="PTHR24289">
    <property type="entry name" value="STEROID 17-ALPHA-HYDROXYLASE/17,20 LYASE"/>
    <property type="match status" value="1"/>
</dbReference>
<keyword evidence="8" id="KW-1185">Reference proteome</keyword>
<organism evidence="8 9">
    <name type="scientific">Saccoglossus kowalevskii</name>
    <name type="common">Acorn worm</name>
    <dbReference type="NCBI Taxonomy" id="10224"/>
    <lineage>
        <taxon>Eukaryota</taxon>
        <taxon>Metazoa</taxon>
        <taxon>Hemichordata</taxon>
        <taxon>Enteropneusta</taxon>
        <taxon>Harrimaniidae</taxon>
        <taxon>Saccoglossus</taxon>
    </lineage>
</organism>